<evidence type="ECO:0000313" key="2">
    <source>
        <dbReference type="EMBL" id="KPV50446.1"/>
    </source>
</evidence>
<gene>
    <name evidence="2" type="ORF">SE17_26900</name>
</gene>
<organism evidence="2 3">
    <name type="scientific">Kouleothrix aurantiaca</name>
    <dbReference type="NCBI Taxonomy" id="186479"/>
    <lineage>
        <taxon>Bacteria</taxon>
        <taxon>Bacillati</taxon>
        <taxon>Chloroflexota</taxon>
        <taxon>Chloroflexia</taxon>
        <taxon>Chloroflexales</taxon>
        <taxon>Roseiflexineae</taxon>
        <taxon>Roseiflexaceae</taxon>
        <taxon>Kouleothrix</taxon>
    </lineage>
</organism>
<evidence type="ECO:0000313" key="3">
    <source>
        <dbReference type="Proteomes" id="UP000050509"/>
    </source>
</evidence>
<proteinExistence type="predicted"/>
<feature type="region of interest" description="Disordered" evidence="1">
    <location>
        <begin position="79"/>
        <end position="119"/>
    </location>
</feature>
<reference evidence="2 3" key="1">
    <citation type="submission" date="2015-09" db="EMBL/GenBank/DDBJ databases">
        <title>Draft genome sequence of Kouleothrix aurantiaca JCM 19913.</title>
        <authorList>
            <person name="Hemp J."/>
        </authorList>
    </citation>
    <scope>NUCLEOTIDE SEQUENCE [LARGE SCALE GENOMIC DNA]</scope>
    <source>
        <strain evidence="2 3">COM-B</strain>
    </source>
</reference>
<sequence length="119" mass="12310">MDIALELGRPAANDHVVGREALEREIDQAGAGDAGEDAILAQPAKAARPVALPATASARRGTKAVEVGVLRVRAFGQPQHAPAGFDMGAQRVGHGRRQRDIGLGQRGSHGEAQAAQCFG</sequence>
<keyword evidence="3" id="KW-1185">Reference proteome</keyword>
<dbReference type="Proteomes" id="UP000050509">
    <property type="component" value="Unassembled WGS sequence"/>
</dbReference>
<protein>
    <submittedName>
        <fullName evidence="2">Uncharacterized protein</fullName>
    </submittedName>
</protein>
<evidence type="ECO:0000256" key="1">
    <source>
        <dbReference type="SAM" id="MobiDB-lite"/>
    </source>
</evidence>
<dbReference type="EMBL" id="LJCR01001389">
    <property type="protein sequence ID" value="KPV50446.1"/>
    <property type="molecule type" value="Genomic_DNA"/>
</dbReference>
<comment type="caution">
    <text evidence="2">The sequence shown here is derived from an EMBL/GenBank/DDBJ whole genome shotgun (WGS) entry which is preliminary data.</text>
</comment>
<accession>A0A0P9F1Y4</accession>
<name>A0A0P9F1Y4_9CHLR</name>
<dbReference type="AlphaFoldDB" id="A0A0P9F1Y4"/>